<dbReference type="GO" id="GO:0045820">
    <property type="term" value="P:negative regulation of glycolytic process"/>
    <property type="evidence" value="ECO:0007669"/>
    <property type="project" value="TreeGrafter"/>
</dbReference>
<reference evidence="2" key="1">
    <citation type="submission" date="2021-06" db="EMBL/GenBank/DDBJ databases">
        <authorList>
            <person name="Criscuolo A."/>
        </authorList>
    </citation>
    <scope>NUCLEOTIDE SEQUENCE</scope>
    <source>
        <strain evidence="2">CIP111600</strain>
    </source>
</reference>
<dbReference type="CDD" id="cd07067">
    <property type="entry name" value="HP_PGM_like"/>
    <property type="match status" value="1"/>
</dbReference>
<keyword evidence="1" id="KW-0378">Hydrolase</keyword>
<evidence type="ECO:0000256" key="1">
    <source>
        <dbReference type="ARBA" id="ARBA00022801"/>
    </source>
</evidence>
<dbReference type="InterPro" id="IPR013078">
    <property type="entry name" value="His_Pase_superF_clade-1"/>
</dbReference>
<dbReference type="AlphaFoldDB" id="A0A916JWI4"/>
<dbReference type="EMBL" id="CAJVAS010000003">
    <property type="protein sequence ID" value="CAG7607333.1"/>
    <property type="molecule type" value="Genomic_DNA"/>
</dbReference>
<name>A0A916JWI4_9BACL</name>
<dbReference type="PANTHER" id="PTHR46517">
    <property type="entry name" value="FRUCTOSE-2,6-BISPHOSPHATASE TIGAR"/>
    <property type="match status" value="1"/>
</dbReference>
<dbReference type="GO" id="GO:0043456">
    <property type="term" value="P:regulation of pentose-phosphate shunt"/>
    <property type="evidence" value="ECO:0007669"/>
    <property type="project" value="TreeGrafter"/>
</dbReference>
<dbReference type="PANTHER" id="PTHR46517:SF1">
    <property type="entry name" value="FRUCTOSE-2,6-BISPHOSPHATASE TIGAR"/>
    <property type="match status" value="1"/>
</dbReference>
<sequence>MITTLYWVRHADSPYIPGMERTRGLSSKGTADAAQVAKRLRDERIDAIISSPYERAIATVKGLADALHLEIAVEEDLRERQVAGETHRLAIDQFLSAKRAVYEDWNYSFPGGESSRQAQSRAVRVLTRLLEQHAGESIVIGTHGDIMTLMMNHFDPRYNYAFWQSTTMPDIYRLRIERQKLTDVTRLWGY</sequence>
<evidence type="ECO:0008006" key="4">
    <source>
        <dbReference type="Google" id="ProtNLM"/>
    </source>
</evidence>
<organism evidence="2 3">
    <name type="scientific">Paenibacillus solanacearum</name>
    <dbReference type="NCBI Taxonomy" id="2048548"/>
    <lineage>
        <taxon>Bacteria</taxon>
        <taxon>Bacillati</taxon>
        <taxon>Bacillota</taxon>
        <taxon>Bacilli</taxon>
        <taxon>Bacillales</taxon>
        <taxon>Paenibacillaceae</taxon>
        <taxon>Paenibacillus</taxon>
    </lineage>
</organism>
<evidence type="ECO:0000313" key="3">
    <source>
        <dbReference type="Proteomes" id="UP000693672"/>
    </source>
</evidence>
<evidence type="ECO:0000313" key="2">
    <source>
        <dbReference type="EMBL" id="CAG7607333.1"/>
    </source>
</evidence>
<protein>
    <recommendedName>
        <fullName evidence="4">Histidine phosphatase family protein</fullName>
    </recommendedName>
</protein>
<gene>
    <name evidence="2" type="ORF">PAESOLCIP111_00947</name>
</gene>
<comment type="caution">
    <text evidence="2">The sequence shown here is derived from an EMBL/GenBank/DDBJ whole genome shotgun (WGS) entry which is preliminary data.</text>
</comment>
<dbReference type="Proteomes" id="UP000693672">
    <property type="component" value="Unassembled WGS sequence"/>
</dbReference>
<dbReference type="Pfam" id="PF00300">
    <property type="entry name" value="His_Phos_1"/>
    <property type="match status" value="1"/>
</dbReference>
<dbReference type="GO" id="GO:0005829">
    <property type="term" value="C:cytosol"/>
    <property type="evidence" value="ECO:0007669"/>
    <property type="project" value="TreeGrafter"/>
</dbReference>
<accession>A0A916JWI4</accession>
<proteinExistence type="predicted"/>
<dbReference type="RefSeq" id="WP_343223432.1">
    <property type="nucleotide sequence ID" value="NZ_CAJVAS010000003.1"/>
</dbReference>
<dbReference type="InterPro" id="IPR051695">
    <property type="entry name" value="Phosphoglycerate_Mutase"/>
</dbReference>
<keyword evidence="3" id="KW-1185">Reference proteome</keyword>
<dbReference type="GO" id="GO:0004331">
    <property type="term" value="F:fructose-2,6-bisphosphate 2-phosphatase activity"/>
    <property type="evidence" value="ECO:0007669"/>
    <property type="project" value="TreeGrafter"/>
</dbReference>